<feature type="binding site" evidence="7">
    <location>
        <begin position="499"/>
        <end position="502"/>
    </location>
    <ligand>
        <name>meso-2,6-diaminopimelate</name>
        <dbReference type="ChEBI" id="CHEBI:57791"/>
    </ligand>
</feature>
<dbReference type="PANTHER" id="PTHR23135:SF4">
    <property type="entry name" value="UDP-N-ACETYLMURAMOYL-L-ALANYL-D-GLUTAMATE--2,6-DIAMINOPIMELATE LIGASE MURE HOMOLOG, CHLOROPLASTIC"/>
    <property type="match status" value="1"/>
</dbReference>
<protein>
    <recommendedName>
        <fullName evidence="7">UDP-N-acetylmuramoyl-L-alanyl-D-glutamate--2,6-diaminopimelate ligase</fullName>
        <ecNumber evidence="7">6.3.2.13</ecNumber>
    </recommendedName>
    <alternativeName>
        <fullName evidence="7">Meso-A2pm-adding enzyme</fullName>
    </alternativeName>
    <alternativeName>
        <fullName evidence="7">Meso-diaminopimelate-adding enzyme</fullName>
    </alternativeName>
    <alternativeName>
        <fullName evidence="7">UDP-MurNAc-L-Ala-D-Glu:meso-diaminopimelate ligase</fullName>
    </alternativeName>
    <alternativeName>
        <fullName evidence="7">UDP-MurNAc-tripeptide synthetase</fullName>
    </alternativeName>
    <alternativeName>
        <fullName evidence="7">UDP-N-acetylmuramyl-tripeptide synthetase</fullName>
    </alternativeName>
</protein>
<dbReference type="UniPathway" id="UPA00219"/>
<evidence type="ECO:0000256" key="6">
    <source>
        <dbReference type="ARBA" id="ARBA00023316"/>
    </source>
</evidence>
<evidence type="ECO:0000259" key="12">
    <source>
        <dbReference type="Pfam" id="PF08245"/>
    </source>
</evidence>
<feature type="region of interest" description="Disordered" evidence="9">
    <location>
        <begin position="1"/>
        <end position="70"/>
    </location>
</feature>
<dbReference type="Gene3D" id="3.40.1390.10">
    <property type="entry name" value="MurE/MurF, N-terminal domain"/>
    <property type="match status" value="1"/>
</dbReference>
<evidence type="ECO:0000256" key="3">
    <source>
        <dbReference type="ARBA" id="ARBA00022960"/>
    </source>
</evidence>
<evidence type="ECO:0000256" key="9">
    <source>
        <dbReference type="SAM" id="MobiDB-lite"/>
    </source>
</evidence>
<keyword evidence="3 7" id="KW-0133">Cell shape</keyword>
<keyword evidence="7 13" id="KW-0436">Ligase</keyword>
<dbReference type="InterPro" id="IPR004101">
    <property type="entry name" value="Mur_ligase_C"/>
</dbReference>
<keyword evidence="4 7" id="KW-0573">Peptidoglycan synthesis</keyword>
<dbReference type="EMBL" id="CP054929">
    <property type="protein sequence ID" value="QKW54322.1"/>
    <property type="molecule type" value="Genomic_DNA"/>
</dbReference>
<comment type="caution">
    <text evidence="7">Lacks conserved residue(s) required for the propagation of feature annotation.</text>
</comment>
<comment type="function">
    <text evidence="7">Catalyzes the addition of meso-diaminopimelic acid to the nucleotide precursor UDP-N-acetylmuramoyl-L-alanyl-D-glutamate (UMAG) in the biosynthesis of bacterial cell-wall peptidoglycan.</text>
</comment>
<dbReference type="InterPro" id="IPR035911">
    <property type="entry name" value="MurE/MurF_N"/>
</dbReference>
<dbReference type="InterPro" id="IPR013221">
    <property type="entry name" value="Mur_ligase_cen"/>
</dbReference>
<feature type="compositionally biased region" description="Low complexity" evidence="9">
    <location>
        <begin position="591"/>
        <end position="601"/>
    </location>
</feature>
<dbReference type="GO" id="GO:0005524">
    <property type="term" value="F:ATP binding"/>
    <property type="evidence" value="ECO:0007669"/>
    <property type="project" value="UniProtKB-UniRule"/>
</dbReference>
<comment type="PTM">
    <text evidence="7">Carboxylation is probably crucial for Mg(2+) binding and, consequently, for the gamma-phosphate positioning of ATP.</text>
</comment>
<evidence type="ECO:0000256" key="7">
    <source>
        <dbReference type="HAMAP-Rule" id="MF_00208"/>
    </source>
</evidence>
<dbReference type="Gene3D" id="3.40.1190.10">
    <property type="entry name" value="Mur-like, catalytic domain"/>
    <property type="match status" value="1"/>
</dbReference>
<dbReference type="Gene3D" id="3.90.190.20">
    <property type="entry name" value="Mur ligase, C-terminal domain"/>
    <property type="match status" value="1"/>
</dbReference>
<dbReference type="InterPro" id="IPR036565">
    <property type="entry name" value="Mur-like_cat_sf"/>
</dbReference>
<evidence type="ECO:0000313" key="13">
    <source>
        <dbReference type="EMBL" id="QKW54322.1"/>
    </source>
</evidence>
<evidence type="ECO:0000256" key="8">
    <source>
        <dbReference type="RuleBase" id="RU004135"/>
    </source>
</evidence>
<reference evidence="13 14" key="1">
    <citation type="submission" date="2020-06" db="EMBL/GenBank/DDBJ databases">
        <title>Genome mining for natural products.</title>
        <authorList>
            <person name="Zhang B."/>
            <person name="Shi J."/>
            <person name="Ge H."/>
        </authorList>
    </citation>
    <scope>NUCLEOTIDE SEQUENCE [LARGE SCALE GENOMIC DNA]</scope>
    <source>
        <strain evidence="13 14">NA00687</strain>
    </source>
</reference>
<feature type="binding site" evidence="7">
    <location>
        <position position="273"/>
    </location>
    <ligand>
        <name>UDP-N-acetyl-alpha-D-muramoyl-L-alanyl-D-glutamate</name>
        <dbReference type="ChEBI" id="CHEBI:83900"/>
    </ligand>
</feature>
<dbReference type="SUPFAM" id="SSF53623">
    <property type="entry name" value="MurD-like peptide ligases, catalytic domain"/>
    <property type="match status" value="1"/>
</dbReference>
<keyword evidence="2 7" id="KW-0132">Cell division</keyword>
<feature type="modified residue" description="N6-carboxylysine" evidence="7">
    <location>
        <position position="313"/>
    </location>
</feature>
<feature type="binding site" evidence="7">
    <location>
        <position position="559"/>
    </location>
    <ligand>
        <name>meso-2,6-diaminopimelate</name>
        <dbReference type="ChEBI" id="CHEBI:57791"/>
    </ligand>
</feature>
<proteinExistence type="inferred from homology"/>
<keyword evidence="7" id="KW-0460">Magnesium</keyword>
<feature type="binding site" evidence="7">
    <location>
        <position position="555"/>
    </location>
    <ligand>
        <name>meso-2,6-diaminopimelate</name>
        <dbReference type="ChEBI" id="CHEBI:57791"/>
    </ligand>
</feature>
<dbReference type="InterPro" id="IPR005761">
    <property type="entry name" value="UDP-N-AcMur-Glu-dNH2Pim_ligase"/>
</dbReference>
<name>A0A7H8NIS4_9ACTN</name>
<comment type="pathway">
    <text evidence="7 8">Cell wall biogenesis; peptidoglycan biosynthesis.</text>
</comment>
<dbReference type="Pfam" id="PF02875">
    <property type="entry name" value="Mur_ligase_C"/>
    <property type="match status" value="1"/>
</dbReference>
<evidence type="ECO:0000259" key="11">
    <source>
        <dbReference type="Pfam" id="PF02875"/>
    </source>
</evidence>
<feature type="compositionally biased region" description="Low complexity" evidence="9">
    <location>
        <begin position="9"/>
        <end position="24"/>
    </location>
</feature>
<feature type="binding site" evidence="7">
    <location>
        <position position="281"/>
    </location>
    <ligand>
        <name>UDP-N-acetyl-alpha-D-muramoyl-L-alanyl-D-glutamate</name>
        <dbReference type="ChEBI" id="CHEBI:83900"/>
    </ligand>
</feature>
<comment type="cofactor">
    <cofactor evidence="7">
        <name>Mg(2+)</name>
        <dbReference type="ChEBI" id="CHEBI:18420"/>
    </cofactor>
</comment>
<keyword evidence="7" id="KW-0963">Cytoplasm</keyword>
<dbReference type="GO" id="GO:0005737">
    <property type="term" value="C:cytoplasm"/>
    <property type="evidence" value="ECO:0007669"/>
    <property type="project" value="UniProtKB-SubCell"/>
</dbReference>
<dbReference type="NCBIfam" id="TIGR01085">
    <property type="entry name" value="murE"/>
    <property type="match status" value="1"/>
</dbReference>
<dbReference type="Proteomes" id="UP000509303">
    <property type="component" value="Chromosome"/>
</dbReference>
<feature type="domain" description="Mur ligase central" evidence="12">
    <location>
        <begin position="183"/>
        <end position="403"/>
    </location>
</feature>
<keyword evidence="7" id="KW-0067">ATP-binding</keyword>
<sequence length="610" mass="62927">MPGRPASPAPSRSAAVRPGPASAGPRPPSFRGGPHGPGTLTAVPHADQSQTTQKDAAPVYPGPPRPVRVRPTPLAELAGQLGIEAPVATEEGAEATGITHDSRAVRPGDVYAALPGARVHGADFAAQAADLGAVAALTDPAGAERVAAAGLPALVVPDPRARMGALAATIYGEPGEDLLQIGITGTSGKTTTAYLMEGGLRAALAADRASGAPADRNEGAQAAELTGLIGTVETRIGDERIKSERTTPEATDLQALFAVMRERGVRSVAMEVSSHALVLGRVDGCVFDIAVFNNLSPEHLDFHPDMEDYYRAKAQLFTKARSRAAVINHDDEYGQRLARETQIPVTTFSAEGHPDADWRAAGVEIGPLGSTFTALGPEGQAVRAAAPLPGTFNVANALAAITALVVAGIDPQTAADGVAAVPGVPGRLERVDAGQPYLAVVDYAHKPDAVESVLRALRKVTDGKLHAVLGCGGDRDPHKRHAMGAALARLSDTAVLTSDNPRSEDPLAILAAMLAGAADVPTHERGTVLVEEERAVAIAAAVARAEPGDTVVVAGKGHEQGQDIAGVVRAFDDRQVLREAIEAARQHPGHPYYASAAPSASRTQHHDDQG</sequence>
<evidence type="ECO:0000313" key="14">
    <source>
        <dbReference type="Proteomes" id="UP000509303"/>
    </source>
</evidence>
<comment type="subcellular location">
    <subcellularLocation>
        <location evidence="7 8">Cytoplasm</location>
    </subcellularLocation>
</comment>
<dbReference type="NCBIfam" id="NF001124">
    <property type="entry name" value="PRK00139.1-2"/>
    <property type="match status" value="1"/>
</dbReference>
<dbReference type="GO" id="GO:0008360">
    <property type="term" value="P:regulation of cell shape"/>
    <property type="evidence" value="ECO:0007669"/>
    <property type="project" value="UniProtKB-KW"/>
</dbReference>
<keyword evidence="7" id="KW-0547">Nucleotide-binding</keyword>
<dbReference type="GO" id="GO:0009252">
    <property type="term" value="P:peptidoglycan biosynthetic process"/>
    <property type="evidence" value="ECO:0007669"/>
    <property type="project" value="UniProtKB-UniRule"/>
</dbReference>
<evidence type="ECO:0000256" key="1">
    <source>
        <dbReference type="ARBA" id="ARBA00005898"/>
    </source>
</evidence>
<feature type="domain" description="Mur ligase C-terminal" evidence="11">
    <location>
        <begin position="426"/>
        <end position="557"/>
    </location>
</feature>
<feature type="region of interest" description="Disordered" evidence="9">
    <location>
        <begin position="584"/>
        <end position="610"/>
    </location>
</feature>
<keyword evidence="14" id="KW-1185">Reference proteome</keyword>
<dbReference type="GO" id="GO:0008765">
    <property type="term" value="F:UDP-N-acetylmuramoylalanyl-D-glutamate-2,6-diaminopimelate ligase activity"/>
    <property type="evidence" value="ECO:0007669"/>
    <property type="project" value="UniProtKB-UniRule"/>
</dbReference>
<dbReference type="SUPFAM" id="SSF63418">
    <property type="entry name" value="MurE/MurF N-terminal domain"/>
    <property type="match status" value="1"/>
</dbReference>
<comment type="similarity">
    <text evidence="1 7">Belongs to the MurCDEF family. MurE subfamily.</text>
</comment>
<dbReference type="Pfam" id="PF01225">
    <property type="entry name" value="Mur_ligase"/>
    <property type="match status" value="1"/>
</dbReference>
<dbReference type="GO" id="GO:0000287">
    <property type="term" value="F:magnesium ion binding"/>
    <property type="evidence" value="ECO:0007669"/>
    <property type="project" value="UniProtKB-UniRule"/>
</dbReference>
<keyword evidence="6 7" id="KW-0961">Cell wall biogenesis/degradation</keyword>
<dbReference type="GO" id="GO:0071555">
    <property type="term" value="P:cell wall organization"/>
    <property type="evidence" value="ECO:0007669"/>
    <property type="project" value="UniProtKB-KW"/>
</dbReference>
<dbReference type="HAMAP" id="MF_00208">
    <property type="entry name" value="MurE"/>
    <property type="match status" value="1"/>
</dbReference>
<dbReference type="EC" id="6.3.2.13" evidence="7"/>
<feature type="binding site" evidence="7">
    <location>
        <begin position="185"/>
        <end position="191"/>
    </location>
    <ligand>
        <name>ATP</name>
        <dbReference type="ChEBI" id="CHEBI:30616"/>
    </ligand>
</feature>
<dbReference type="InterPro" id="IPR036615">
    <property type="entry name" value="Mur_ligase_C_dom_sf"/>
</dbReference>
<gene>
    <name evidence="7" type="primary">murE</name>
    <name evidence="13" type="ORF">HUT08_07495</name>
</gene>
<feature type="binding site" evidence="7">
    <location>
        <begin position="246"/>
        <end position="247"/>
    </location>
    <ligand>
        <name>UDP-N-acetyl-alpha-D-muramoyl-L-alanyl-D-glutamate</name>
        <dbReference type="ChEBI" id="CHEBI:83900"/>
    </ligand>
</feature>
<keyword evidence="5 7" id="KW-0131">Cell cycle</keyword>
<evidence type="ECO:0000256" key="5">
    <source>
        <dbReference type="ARBA" id="ARBA00023306"/>
    </source>
</evidence>
<organism evidence="13 14">
    <name type="scientific">Streptomyces buecherae</name>
    <dbReference type="NCBI Taxonomy" id="2763006"/>
    <lineage>
        <taxon>Bacteria</taxon>
        <taxon>Bacillati</taxon>
        <taxon>Actinomycetota</taxon>
        <taxon>Actinomycetes</taxon>
        <taxon>Kitasatosporales</taxon>
        <taxon>Streptomycetaceae</taxon>
        <taxon>Streptomyces</taxon>
    </lineage>
</organism>
<dbReference type="GO" id="GO:0051301">
    <property type="term" value="P:cell division"/>
    <property type="evidence" value="ECO:0007669"/>
    <property type="project" value="UniProtKB-KW"/>
</dbReference>
<dbReference type="AlphaFoldDB" id="A0A7H8NIS4"/>
<dbReference type="Pfam" id="PF08245">
    <property type="entry name" value="Mur_ligase_M"/>
    <property type="match status" value="1"/>
</dbReference>
<dbReference type="NCBIfam" id="NF001126">
    <property type="entry name" value="PRK00139.1-4"/>
    <property type="match status" value="1"/>
</dbReference>
<dbReference type="PANTHER" id="PTHR23135">
    <property type="entry name" value="MUR LIGASE FAMILY MEMBER"/>
    <property type="match status" value="1"/>
</dbReference>
<feature type="binding site" evidence="7">
    <location>
        <position position="475"/>
    </location>
    <ligand>
        <name>meso-2,6-diaminopimelate</name>
        <dbReference type="ChEBI" id="CHEBI:57791"/>
    </ligand>
</feature>
<comment type="catalytic activity">
    <reaction evidence="7">
        <text>UDP-N-acetyl-alpha-D-muramoyl-L-alanyl-D-glutamate + meso-2,6-diaminopimelate + ATP = UDP-N-acetyl-alpha-D-muramoyl-L-alanyl-gamma-D-glutamyl-meso-2,6-diaminopimelate + ADP + phosphate + H(+)</text>
        <dbReference type="Rhea" id="RHEA:23676"/>
        <dbReference type="ChEBI" id="CHEBI:15378"/>
        <dbReference type="ChEBI" id="CHEBI:30616"/>
        <dbReference type="ChEBI" id="CHEBI:43474"/>
        <dbReference type="ChEBI" id="CHEBI:57791"/>
        <dbReference type="ChEBI" id="CHEBI:83900"/>
        <dbReference type="ChEBI" id="CHEBI:83905"/>
        <dbReference type="ChEBI" id="CHEBI:456216"/>
        <dbReference type="EC" id="6.3.2.13"/>
    </reaction>
</comment>
<evidence type="ECO:0000256" key="2">
    <source>
        <dbReference type="ARBA" id="ARBA00022618"/>
    </source>
</evidence>
<accession>A0A7H8NIS4</accession>
<feature type="binding site" evidence="7">
    <location>
        <position position="102"/>
    </location>
    <ligand>
        <name>UDP-N-acetyl-alpha-D-muramoyl-L-alanyl-D-glutamate</name>
        <dbReference type="ChEBI" id="CHEBI:83900"/>
    </ligand>
</feature>
<feature type="short sequence motif" description="Meso-diaminopimelate recognition motif" evidence="7">
    <location>
        <begin position="499"/>
        <end position="502"/>
    </location>
</feature>
<feature type="domain" description="Mur ligase N-terminal catalytic" evidence="10">
    <location>
        <begin position="96"/>
        <end position="169"/>
    </location>
</feature>
<evidence type="ECO:0000259" key="10">
    <source>
        <dbReference type="Pfam" id="PF01225"/>
    </source>
</evidence>
<dbReference type="SUPFAM" id="SSF53244">
    <property type="entry name" value="MurD-like peptide ligases, peptide-binding domain"/>
    <property type="match status" value="1"/>
</dbReference>
<evidence type="ECO:0000256" key="4">
    <source>
        <dbReference type="ARBA" id="ARBA00022984"/>
    </source>
</evidence>
<dbReference type="InterPro" id="IPR000713">
    <property type="entry name" value="Mur_ligase_N"/>
</dbReference>